<evidence type="ECO:0000313" key="4">
    <source>
        <dbReference type="Proteomes" id="UP000320593"/>
    </source>
</evidence>
<name>A0A562TJ96_9HYPH</name>
<keyword evidence="4" id="KW-1185">Reference proteome</keyword>
<keyword evidence="1" id="KW-0175">Coiled coil</keyword>
<sequence length="156" mass="16637">MRHTSNTLTRRILALPGQFLVALINATSILVIVAAVLVIVMLNRIETASETLAAAATEAALARMEIAPGDLKARLDGLEMRIETLTQALKNPDLPQAPALREDLNRLNNNLAQLNKSAQALSAAGPELTENALKQAGNSLTEIVLALSRCYSGTDQ</sequence>
<dbReference type="RefSeq" id="WP_145340560.1">
    <property type="nucleotide sequence ID" value="NZ_SMLY01000087.1"/>
</dbReference>
<dbReference type="Proteomes" id="UP000320593">
    <property type="component" value="Unassembled WGS sequence"/>
</dbReference>
<keyword evidence="2" id="KW-0812">Transmembrane</keyword>
<accession>A0A562TJ96</accession>
<feature type="transmembrane region" description="Helical" evidence="2">
    <location>
        <begin position="12"/>
        <end position="42"/>
    </location>
</feature>
<evidence type="ECO:0000313" key="3">
    <source>
        <dbReference type="EMBL" id="TWI93056.1"/>
    </source>
</evidence>
<keyword evidence="2" id="KW-0472">Membrane</keyword>
<proteinExistence type="predicted"/>
<feature type="coiled-coil region" evidence="1">
    <location>
        <begin position="97"/>
        <end position="124"/>
    </location>
</feature>
<reference evidence="3 4" key="1">
    <citation type="submission" date="2019-07" db="EMBL/GenBank/DDBJ databases">
        <title>Genomic Encyclopedia of Archaeal and Bacterial Type Strains, Phase II (KMG-II): from individual species to whole genera.</title>
        <authorList>
            <person name="Goeker M."/>
        </authorList>
    </citation>
    <scope>NUCLEOTIDE SEQUENCE [LARGE SCALE GENOMIC DNA]</scope>
    <source>
        <strain evidence="3 4">ATCC BAA-252</strain>
    </source>
</reference>
<evidence type="ECO:0000256" key="1">
    <source>
        <dbReference type="SAM" id="Coils"/>
    </source>
</evidence>
<dbReference type="AlphaFoldDB" id="A0A562TJ96"/>
<evidence type="ECO:0000256" key="2">
    <source>
        <dbReference type="SAM" id="Phobius"/>
    </source>
</evidence>
<protein>
    <submittedName>
        <fullName evidence="3">Uncharacterized protein</fullName>
    </submittedName>
</protein>
<dbReference type="EMBL" id="VLLF01000001">
    <property type="protein sequence ID" value="TWI93056.1"/>
    <property type="molecule type" value="Genomic_DNA"/>
</dbReference>
<gene>
    <name evidence="3" type="ORF">JM93_00610</name>
</gene>
<organism evidence="3 4">
    <name type="scientific">Roseibium hamelinense</name>
    <dbReference type="NCBI Taxonomy" id="150831"/>
    <lineage>
        <taxon>Bacteria</taxon>
        <taxon>Pseudomonadati</taxon>
        <taxon>Pseudomonadota</taxon>
        <taxon>Alphaproteobacteria</taxon>
        <taxon>Hyphomicrobiales</taxon>
        <taxon>Stappiaceae</taxon>
        <taxon>Roseibium</taxon>
    </lineage>
</organism>
<keyword evidence="2" id="KW-1133">Transmembrane helix</keyword>
<comment type="caution">
    <text evidence="3">The sequence shown here is derived from an EMBL/GenBank/DDBJ whole genome shotgun (WGS) entry which is preliminary data.</text>
</comment>
<dbReference type="OrthoDB" id="7678233at2"/>